<dbReference type="Proteomes" id="UP001056937">
    <property type="component" value="Chromosome 1"/>
</dbReference>
<dbReference type="Gene3D" id="2.40.170.20">
    <property type="entry name" value="TonB-dependent receptor, beta-barrel domain"/>
    <property type="match status" value="1"/>
</dbReference>
<evidence type="ECO:0000256" key="10">
    <source>
        <dbReference type="SAM" id="SignalP"/>
    </source>
</evidence>
<keyword evidence="6 8" id="KW-0472">Membrane</keyword>
<dbReference type="InterPro" id="IPR000531">
    <property type="entry name" value="Beta-barrel_TonB"/>
</dbReference>
<keyword evidence="4 8" id="KW-0812">Transmembrane</keyword>
<organism evidence="13 14">
    <name type="scientific">Sphingomonas morindae</name>
    <dbReference type="NCBI Taxonomy" id="1541170"/>
    <lineage>
        <taxon>Bacteria</taxon>
        <taxon>Pseudomonadati</taxon>
        <taxon>Pseudomonadota</taxon>
        <taxon>Alphaproteobacteria</taxon>
        <taxon>Sphingomonadales</taxon>
        <taxon>Sphingomonadaceae</taxon>
        <taxon>Sphingomonas</taxon>
    </lineage>
</organism>
<keyword evidence="3 8" id="KW-1134">Transmembrane beta strand</keyword>
<evidence type="ECO:0000259" key="12">
    <source>
        <dbReference type="Pfam" id="PF07715"/>
    </source>
</evidence>
<evidence type="ECO:0000256" key="3">
    <source>
        <dbReference type="ARBA" id="ARBA00022452"/>
    </source>
</evidence>
<keyword evidence="13" id="KW-0675">Receptor</keyword>
<dbReference type="SUPFAM" id="SSF56935">
    <property type="entry name" value="Porins"/>
    <property type="match status" value="1"/>
</dbReference>
<protein>
    <submittedName>
        <fullName evidence="13">TonB-dependent receptor</fullName>
    </submittedName>
</protein>
<dbReference type="EMBL" id="CP084930">
    <property type="protein sequence ID" value="USI71920.1"/>
    <property type="molecule type" value="Genomic_DNA"/>
</dbReference>
<evidence type="ECO:0000256" key="9">
    <source>
        <dbReference type="RuleBase" id="RU003357"/>
    </source>
</evidence>
<feature type="domain" description="TonB-dependent receptor plug" evidence="12">
    <location>
        <begin position="60"/>
        <end position="179"/>
    </location>
</feature>
<dbReference type="PROSITE" id="PS52016">
    <property type="entry name" value="TONB_DEPENDENT_REC_3"/>
    <property type="match status" value="1"/>
</dbReference>
<evidence type="ECO:0000256" key="5">
    <source>
        <dbReference type="ARBA" id="ARBA00023077"/>
    </source>
</evidence>
<keyword evidence="14" id="KW-1185">Reference proteome</keyword>
<dbReference type="PANTHER" id="PTHR47234:SF1">
    <property type="entry name" value="TONB-DEPENDENT RECEPTOR"/>
    <property type="match status" value="1"/>
</dbReference>
<feature type="signal peptide" evidence="10">
    <location>
        <begin position="1"/>
        <end position="24"/>
    </location>
</feature>
<evidence type="ECO:0000313" key="14">
    <source>
        <dbReference type="Proteomes" id="UP001056937"/>
    </source>
</evidence>
<evidence type="ECO:0000256" key="2">
    <source>
        <dbReference type="ARBA" id="ARBA00022448"/>
    </source>
</evidence>
<keyword evidence="7 8" id="KW-0998">Cell outer membrane</keyword>
<keyword evidence="5 9" id="KW-0798">TonB box</keyword>
<evidence type="ECO:0000313" key="13">
    <source>
        <dbReference type="EMBL" id="USI71920.1"/>
    </source>
</evidence>
<dbReference type="Pfam" id="PF07715">
    <property type="entry name" value="Plug"/>
    <property type="match status" value="1"/>
</dbReference>
<dbReference type="RefSeq" id="WP_252165729.1">
    <property type="nucleotide sequence ID" value="NZ_CP084930.1"/>
</dbReference>
<dbReference type="InterPro" id="IPR039426">
    <property type="entry name" value="TonB-dep_rcpt-like"/>
</dbReference>
<evidence type="ECO:0000256" key="6">
    <source>
        <dbReference type="ARBA" id="ARBA00023136"/>
    </source>
</evidence>
<evidence type="ECO:0000259" key="11">
    <source>
        <dbReference type="Pfam" id="PF00593"/>
    </source>
</evidence>
<dbReference type="InterPro" id="IPR036942">
    <property type="entry name" value="Beta-barrel_TonB_sf"/>
</dbReference>
<evidence type="ECO:0000256" key="1">
    <source>
        <dbReference type="ARBA" id="ARBA00004571"/>
    </source>
</evidence>
<dbReference type="InterPro" id="IPR037066">
    <property type="entry name" value="Plug_dom_sf"/>
</dbReference>
<feature type="domain" description="TonB-dependent receptor-like beta-barrel" evidence="11">
    <location>
        <begin position="448"/>
        <end position="962"/>
    </location>
</feature>
<accession>A0ABY4X4V8</accession>
<reference evidence="13" key="1">
    <citation type="journal article" date="2022" name="Toxins">
        <title>Genomic Analysis of Sphingopyxis sp. USTB-05 for Biodegrading Cyanobacterial Hepatotoxins.</title>
        <authorList>
            <person name="Liu C."/>
            <person name="Xu Q."/>
            <person name="Zhao Z."/>
            <person name="Zhang H."/>
            <person name="Liu X."/>
            <person name="Yin C."/>
            <person name="Liu Y."/>
            <person name="Yan H."/>
        </authorList>
    </citation>
    <scope>NUCLEOTIDE SEQUENCE</scope>
    <source>
        <strain evidence="13">NBD5</strain>
    </source>
</reference>
<feature type="chain" id="PRO_5046643326" evidence="10">
    <location>
        <begin position="25"/>
        <end position="1001"/>
    </location>
</feature>
<dbReference type="Gene3D" id="2.170.130.10">
    <property type="entry name" value="TonB-dependent receptor, plug domain"/>
    <property type="match status" value="1"/>
</dbReference>
<comment type="similarity">
    <text evidence="8 9">Belongs to the TonB-dependent receptor family.</text>
</comment>
<keyword evidence="10" id="KW-0732">Signal</keyword>
<gene>
    <name evidence="13" type="ORF">LHA26_11400</name>
</gene>
<sequence length="1001" mass="106407">MPLSKRSHLLASAILVAASAPALAQNQPTITPNAEAPTPQGASDSGAIIVTGTLFRNPQLSNPSPVVQVTAENLDARGISTIQEGIQRIAANNGPALTNSFTANGAFASGASAVSLRGLTTNSTLVLIDGMRAAYYPLADDGTRNFVDLNTIPDDVVERIDVLQDGASATYGADAIAGVVNIITKKNFKGFSGRAEGGVSSRGDASQYRLSGTVGIGDLDDKGYNAYFSGFYYQQNPLYNKDRPYPYSSNNFSNVCYNGTCGTPGSSVANGLDRNGAYTGFNLTTPSTPFIVAPADAATGARVDGARYQQLAGCQGVPGYSLTADELAANPSAPTTVCPQDYTNEYGLIAPKIRRYGATARGTARYGDTGEVFAEFNFLQTNTEVTGYPATIYANAPAGFYFPRYSTRANIPFYGNNTVLQLPVYVCPANTVGACTAANGTLNPNNPFAAQGQTALIDGRLPNVTNRDYTRTRAYRGAIGAHGTLIGDWTYNVNATAMHEDLRRRSTGYVYIQHLLDVIKDGSYNFLNPSATPQSVLNYLAPDAIAVSTSDLDQVDANIAGKIIDLPGGPLQLAVGGAVRYEAVDSPSLNSDINGGTQRYFTLNGFATKGHRTVYSAYAELNAPLLKFLTANLSGRYDKYPHGIDNFSPKAGVIVTPIKNLALKGTFSRGFRIPSFGESSATFPTTGYVGATKNIYTDSFLSQYGCSLATYTSCPTYVTGATYGATSLSNPNLKPEKSRNFTGGVSYSPMRGITVSADYYNIRKTNVITTANNAPAILAYYSGEAIPAGYTVIADAPDVNHPNATPRIAFVQSGFINANTLKTSGIDLQLDANRTLSPNVGVYFSGQASYILKLETVFPDGSVERYDGTLGNFNLTAGSGTPKWKATATAGVRLWQKLDINGTMNYFDGYDLSAMDQGTGYKDCGLDDGSLPCRVKSYVTFDLNVQVKVTDKTTFYATVQNIADRLPPIDTITYGANGYNPVQGGEGIYGRYFKAGVRFGL</sequence>
<dbReference type="PANTHER" id="PTHR47234">
    <property type="match status" value="1"/>
</dbReference>
<keyword evidence="2 8" id="KW-0813">Transport</keyword>
<dbReference type="InterPro" id="IPR012910">
    <property type="entry name" value="Plug_dom"/>
</dbReference>
<evidence type="ECO:0000256" key="7">
    <source>
        <dbReference type="ARBA" id="ARBA00023237"/>
    </source>
</evidence>
<evidence type="ECO:0000256" key="8">
    <source>
        <dbReference type="PROSITE-ProRule" id="PRU01360"/>
    </source>
</evidence>
<name>A0ABY4X4V8_9SPHN</name>
<evidence type="ECO:0000256" key="4">
    <source>
        <dbReference type="ARBA" id="ARBA00022692"/>
    </source>
</evidence>
<dbReference type="Pfam" id="PF00593">
    <property type="entry name" value="TonB_dep_Rec_b-barrel"/>
    <property type="match status" value="1"/>
</dbReference>
<comment type="subcellular location">
    <subcellularLocation>
        <location evidence="1 8">Cell outer membrane</location>
        <topology evidence="1 8">Multi-pass membrane protein</topology>
    </subcellularLocation>
</comment>
<proteinExistence type="inferred from homology"/>